<dbReference type="PANTHER" id="PTHR43365:SF1">
    <property type="entry name" value="ACETYL-COA C-ACYLTRANSFERASE"/>
    <property type="match status" value="1"/>
</dbReference>
<reference evidence="9" key="1">
    <citation type="submission" date="2015-03" db="EMBL/GenBank/DDBJ databases">
        <authorList>
            <consortium name="Pathogen Informatics"/>
        </authorList>
    </citation>
    <scope>NUCLEOTIDE SEQUENCE [LARGE SCALE GENOMIC DNA]</scope>
    <source>
        <strain evidence="9">NCTC11134</strain>
        <plasmid evidence="9">2</plasmid>
    </source>
</reference>
<evidence type="ECO:0000313" key="8">
    <source>
        <dbReference type="EMBL" id="CRY80158.1"/>
    </source>
</evidence>
<accession>A0A0H5NXZ9</accession>
<dbReference type="EC" id="2.3.1.-" evidence="8"/>
<evidence type="ECO:0000256" key="1">
    <source>
        <dbReference type="ARBA" id="ARBA00010982"/>
    </source>
</evidence>
<gene>
    <name evidence="8" type="primary">fadA_2</name>
    <name evidence="8" type="ORF">ERS450000_03714</name>
</gene>
<sequence length="387" mass="40657">MGTPVIVEAARTPIGKRGGWLAGLHAAELLGLAQRGLLERAHLDPALVEQVVGGCVTQAGEQSNNITRVAWLHAGLPWQVGATTIDAQCGSAQQANHLIAGLIAADAIDIGMACGVEAMSRVPLGANVGENAGPRRPASWSIDLPNQFEAAERIAKRRGITRDDVDEFGLRSQRLAAQAWAEGRFEREIIPVTAPAVDKEGTLTGEKLDVTRDQGLRETTKEGLAKLKPVLEGGVHTAGSSSQISDGAAAVLLMDEKAAERTGLRPRARIRTQVLVGGEPEFHLDGPVQACSRLLERSGMSIGDIDLFEINEAFASVALSWASVHKPDMDRVNVNGGAIALGHPVGSTGSRLITTALHELERTGGATAMILMCAGGAMATGTIIERI</sequence>
<feature type="active site" description="Proton acceptor" evidence="4">
    <location>
        <position position="343"/>
    </location>
</feature>
<dbReference type="PROSITE" id="PS00737">
    <property type="entry name" value="THIOLASE_2"/>
    <property type="match status" value="1"/>
</dbReference>
<dbReference type="Proteomes" id="UP000057820">
    <property type="component" value="Plasmid 2"/>
</dbReference>
<dbReference type="Pfam" id="PF02803">
    <property type="entry name" value="Thiolase_C"/>
    <property type="match status" value="1"/>
</dbReference>
<dbReference type="GeneID" id="61131354"/>
<evidence type="ECO:0000256" key="3">
    <source>
        <dbReference type="ARBA" id="ARBA00023315"/>
    </source>
</evidence>
<dbReference type="Pfam" id="PF00108">
    <property type="entry name" value="Thiolase_N"/>
    <property type="match status" value="1"/>
</dbReference>
<dbReference type="PANTHER" id="PTHR43365">
    <property type="entry name" value="BLR7806 PROTEIN"/>
    <property type="match status" value="1"/>
</dbReference>
<evidence type="ECO:0000313" key="9">
    <source>
        <dbReference type="Proteomes" id="UP000057820"/>
    </source>
</evidence>
<dbReference type="NCBIfam" id="NF005889">
    <property type="entry name" value="PRK07850.1"/>
    <property type="match status" value="1"/>
</dbReference>
<evidence type="ECO:0000256" key="5">
    <source>
        <dbReference type="RuleBase" id="RU003557"/>
    </source>
</evidence>
<dbReference type="SUPFAM" id="SSF53901">
    <property type="entry name" value="Thiolase-like"/>
    <property type="match status" value="2"/>
</dbReference>
<feature type="active site" description="Proton acceptor" evidence="4">
    <location>
        <position position="373"/>
    </location>
</feature>
<protein>
    <submittedName>
        <fullName evidence="8">Putative acyltransferase Rv0859</fullName>
        <ecNumber evidence="8">2.3.1.-</ecNumber>
    </submittedName>
</protein>
<evidence type="ECO:0000256" key="2">
    <source>
        <dbReference type="ARBA" id="ARBA00022679"/>
    </source>
</evidence>
<dbReference type="OMA" id="HAGEQSM"/>
<dbReference type="Gene3D" id="3.40.47.10">
    <property type="match status" value="2"/>
</dbReference>
<geneLocation type="plasmid" evidence="8">
    <name>2</name>
</geneLocation>
<proteinExistence type="inferred from homology"/>
<dbReference type="RefSeq" id="WP_011207049.1">
    <property type="nucleotide sequence ID" value="NZ_CAACYE020000001.1"/>
</dbReference>
<dbReference type="AlphaFoldDB" id="A0A0H5NXZ9"/>
<dbReference type="CDD" id="cd00751">
    <property type="entry name" value="thiolase"/>
    <property type="match status" value="1"/>
</dbReference>
<feature type="domain" description="Thiolase N-terminal" evidence="6">
    <location>
        <begin position="5"/>
        <end position="256"/>
    </location>
</feature>
<dbReference type="InterPro" id="IPR020617">
    <property type="entry name" value="Thiolase_C"/>
</dbReference>
<evidence type="ECO:0000259" key="7">
    <source>
        <dbReference type="Pfam" id="PF02803"/>
    </source>
</evidence>
<dbReference type="InterPro" id="IPR002155">
    <property type="entry name" value="Thiolase"/>
</dbReference>
<dbReference type="GO" id="GO:0016747">
    <property type="term" value="F:acyltransferase activity, transferring groups other than amino-acyl groups"/>
    <property type="evidence" value="ECO:0007669"/>
    <property type="project" value="InterPro"/>
</dbReference>
<name>A0A0H5NXZ9_NOCFR</name>
<keyword evidence="3 5" id="KW-0012">Acyltransferase</keyword>
<keyword evidence="8" id="KW-0614">Plasmid</keyword>
<dbReference type="KEGG" id="nfr:ERS450000_03714"/>
<comment type="similarity">
    <text evidence="1 5">Belongs to the thiolase-like superfamily. Thiolase family.</text>
</comment>
<feature type="active site" description="Acyl-thioester intermediate" evidence="4">
    <location>
        <position position="89"/>
    </location>
</feature>
<evidence type="ECO:0000256" key="4">
    <source>
        <dbReference type="PIRSR" id="PIRSR000429-1"/>
    </source>
</evidence>
<dbReference type="InterPro" id="IPR016039">
    <property type="entry name" value="Thiolase-like"/>
</dbReference>
<dbReference type="NCBIfam" id="TIGR01930">
    <property type="entry name" value="AcCoA-C-Actrans"/>
    <property type="match status" value="1"/>
</dbReference>
<organism evidence="8 9">
    <name type="scientific">Nocardia farcinica</name>
    <dbReference type="NCBI Taxonomy" id="37329"/>
    <lineage>
        <taxon>Bacteria</taxon>
        <taxon>Bacillati</taxon>
        <taxon>Actinomycetota</taxon>
        <taxon>Actinomycetes</taxon>
        <taxon>Mycobacteriales</taxon>
        <taxon>Nocardiaceae</taxon>
        <taxon>Nocardia</taxon>
    </lineage>
</organism>
<dbReference type="EMBL" id="LN868939">
    <property type="protein sequence ID" value="CRY80158.1"/>
    <property type="molecule type" value="Genomic_DNA"/>
</dbReference>
<keyword evidence="2 5" id="KW-0808">Transferase</keyword>
<feature type="domain" description="Thiolase C-terminal" evidence="7">
    <location>
        <begin position="265"/>
        <end position="386"/>
    </location>
</feature>
<dbReference type="InterPro" id="IPR020613">
    <property type="entry name" value="Thiolase_CS"/>
</dbReference>
<dbReference type="InterPro" id="IPR020616">
    <property type="entry name" value="Thiolase_N"/>
</dbReference>
<evidence type="ECO:0000259" key="6">
    <source>
        <dbReference type="Pfam" id="PF00108"/>
    </source>
</evidence>
<dbReference type="PIRSF" id="PIRSF000429">
    <property type="entry name" value="Ac-CoA_Ac_transf"/>
    <property type="match status" value="1"/>
</dbReference>